<protein>
    <submittedName>
        <fullName evidence="2">Uncharacterized protein</fullName>
    </submittedName>
</protein>
<organism evidence="2 3">
    <name type="scientific">Corynebacterium lujinxingii</name>
    <dbReference type="NCBI Taxonomy" id="2763010"/>
    <lineage>
        <taxon>Bacteria</taxon>
        <taxon>Bacillati</taxon>
        <taxon>Actinomycetota</taxon>
        <taxon>Actinomycetes</taxon>
        <taxon>Mycobacteriales</taxon>
        <taxon>Corynebacteriaceae</taxon>
        <taxon>Corynebacterium</taxon>
    </lineage>
</organism>
<dbReference type="EMBL" id="JACMYE010000001">
    <property type="protein sequence ID" value="MBC3178136.1"/>
    <property type="molecule type" value="Genomic_DNA"/>
</dbReference>
<gene>
    <name evidence="1" type="ORF">H7348_02210</name>
    <name evidence="2" type="ORF">IAU68_06990</name>
</gene>
<dbReference type="Proteomes" id="UP000516235">
    <property type="component" value="Chromosome"/>
</dbReference>
<evidence type="ECO:0000313" key="4">
    <source>
        <dbReference type="Proteomes" id="UP000642876"/>
    </source>
</evidence>
<dbReference type="KEGG" id="cluj:IAU68_06990"/>
<proteinExistence type="predicted"/>
<reference evidence="3 4" key="1">
    <citation type="submission" date="2020-08" db="EMBL/GenBank/DDBJ databases">
        <title>novel species in genus Corynebacterium.</title>
        <authorList>
            <person name="Zhang G."/>
        </authorList>
    </citation>
    <scope>NUCLEOTIDE SEQUENCE [LARGE SCALE GENOMIC DNA]</scope>
    <source>
        <strain evidence="2">Zg-917</strain>
        <strain evidence="3 4">zg-917</strain>
    </source>
</reference>
<dbReference type="EMBL" id="CP061032">
    <property type="protein sequence ID" value="QNP89450.1"/>
    <property type="molecule type" value="Genomic_DNA"/>
</dbReference>
<keyword evidence="4" id="KW-1185">Reference proteome</keyword>
<evidence type="ECO:0000313" key="2">
    <source>
        <dbReference type="EMBL" id="QNP89450.1"/>
    </source>
</evidence>
<evidence type="ECO:0000313" key="3">
    <source>
        <dbReference type="Proteomes" id="UP000516235"/>
    </source>
</evidence>
<accession>A0A7H0JWN4</accession>
<dbReference type="Proteomes" id="UP000642876">
    <property type="component" value="Unassembled WGS sequence"/>
</dbReference>
<dbReference type="RefSeq" id="WP_171192594.1">
    <property type="nucleotide sequence ID" value="NZ_CP061032.1"/>
</dbReference>
<name>A0A7H0JWN4_9CORY</name>
<sequence length="117" mass="12244">MQLRLAGASYDKIAAQLKLPIEEVERLVAEGVAALNSEPSALRARLELARLDALLMGIWAQAQRGDTAAVGQALKIIGQRSAILARLDGVQSGEPDNSGVPSVADQVATLKLSVAES</sequence>
<dbReference type="AlphaFoldDB" id="A0A7H0JWN4"/>
<evidence type="ECO:0000313" key="1">
    <source>
        <dbReference type="EMBL" id="MBC3178136.1"/>
    </source>
</evidence>